<feature type="domain" description="Core-binding (CB)" evidence="6">
    <location>
        <begin position="82"/>
        <end position="171"/>
    </location>
</feature>
<dbReference type="AlphaFoldDB" id="A0A1X0B8R0"/>
<dbReference type="GO" id="GO:0015074">
    <property type="term" value="P:DNA integration"/>
    <property type="evidence" value="ECO:0007669"/>
    <property type="project" value="InterPro"/>
</dbReference>
<dbReference type="RefSeq" id="WP_083161180.1">
    <property type="nucleotide sequence ID" value="NZ_MVHF01000003.1"/>
</dbReference>
<evidence type="ECO:0000313" key="8">
    <source>
        <dbReference type="Proteomes" id="UP000192448"/>
    </source>
</evidence>
<dbReference type="Pfam" id="PF22022">
    <property type="entry name" value="Phage_int_M"/>
    <property type="match status" value="1"/>
</dbReference>
<dbReference type="InterPro" id="IPR010998">
    <property type="entry name" value="Integrase_recombinase_N"/>
</dbReference>
<proteinExistence type="inferred from homology"/>
<evidence type="ECO:0000259" key="6">
    <source>
        <dbReference type="PROSITE" id="PS51900"/>
    </source>
</evidence>
<dbReference type="Gene3D" id="1.10.150.130">
    <property type="match status" value="1"/>
</dbReference>
<evidence type="ECO:0000256" key="3">
    <source>
        <dbReference type="ARBA" id="ARBA00023172"/>
    </source>
</evidence>
<dbReference type="PROSITE" id="PS51898">
    <property type="entry name" value="TYR_RECOMBINASE"/>
    <property type="match status" value="1"/>
</dbReference>
<dbReference type="PANTHER" id="PTHR30349:SF64">
    <property type="entry name" value="PROPHAGE INTEGRASE INTD-RELATED"/>
    <property type="match status" value="1"/>
</dbReference>
<keyword evidence="8" id="KW-1185">Reference proteome</keyword>
<dbReference type="GO" id="GO:0003677">
    <property type="term" value="F:DNA binding"/>
    <property type="evidence" value="ECO:0007669"/>
    <property type="project" value="UniProtKB-UniRule"/>
</dbReference>
<evidence type="ECO:0000256" key="1">
    <source>
        <dbReference type="ARBA" id="ARBA00008857"/>
    </source>
</evidence>
<dbReference type="PANTHER" id="PTHR30349">
    <property type="entry name" value="PHAGE INTEGRASE-RELATED"/>
    <property type="match status" value="1"/>
</dbReference>
<keyword evidence="3" id="KW-0233">DNA recombination</keyword>
<comment type="caution">
    <text evidence="7">The sequence shown here is derived from an EMBL/GenBank/DDBJ whole genome shotgun (WGS) entry which is preliminary data.</text>
</comment>
<dbReference type="InterPro" id="IPR053876">
    <property type="entry name" value="Phage_int_M"/>
</dbReference>
<comment type="similarity">
    <text evidence="1">Belongs to the 'phage' integrase family.</text>
</comment>
<dbReference type="InterPro" id="IPR002104">
    <property type="entry name" value="Integrase_catalytic"/>
</dbReference>
<evidence type="ECO:0000256" key="4">
    <source>
        <dbReference type="PROSITE-ProRule" id="PRU01248"/>
    </source>
</evidence>
<organism evidence="7 8">
    <name type="scientific">Mycobacterium aquaticum</name>
    <dbReference type="NCBI Taxonomy" id="1927124"/>
    <lineage>
        <taxon>Bacteria</taxon>
        <taxon>Bacillati</taxon>
        <taxon>Actinomycetota</taxon>
        <taxon>Actinomycetes</taxon>
        <taxon>Mycobacteriales</taxon>
        <taxon>Mycobacteriaceae</taxon>
        <taxon>Mycobacterium</taxon>
    </lineage>
</organism>
<dbReference type="SUPFAM" id="SSF56349">
    <property type="entry name" value="DNA breaking-rejoining enzymes"/>
    <property type="match status" value="1"/>
</dbReference>
<sequence length="384" mass="42579">MRNDRAGIDDRWHKQVRRPDGTMATERSSVYGKVTRWRVRWVVDGREHTKVFEKKVDAQAFLNTLTAEVVKGRYVSPHKSSALFRDIAEEWIEGKSARAPKTVAGYRSLLDTLILPRWGDVKLSGITHGEVQKWITGLSVNGSVRTEGKGLSASRVIQTHQCLSAVLKYAMRTERIGKNVADGIELPGKGQSERRYLTHKQLQTLAANTERFQTLTLVLGYCGLRFGEAVALRRQDVNDGKITVRRSVTFVTGKGLTEGGTKTGKIRWVPVPAFLWKRLKAELPVDADALVFPGKDGWLTNGEYRWQFDPAATKTGVEGLVPHELRHTTASLAISAGANILAVQRLLGHQTASMTLDRYGHLFSDDLEQVAKGLDAAGRKATAV</sequence>
<accession>A0A1X0B8R0</accession>
<protein>
    <submittedName>
        <fullName evidence="7">Site-specific integrase</fullName>
    </submittedName>
</protein>
<dbReference type="InterPro" id="IPR050090">
    <property type="entry name" value="Tyrosine_recombinase_XerCD"/>
</dbReference>
<gene>
    <name evidence="7" type="ORF">BST13_04860</name>
</gene>
<evidence type="ECO:0000313" key="7">
    <source>
        <dbReference type="EMBL" id="ORA38714.1"/>
    </source>
</evidence>
<evidence type="ECO:0000256" key="2">
    <source>
        <dbReference type="ARBA" id="ARBA00023125"/>
    </source>
</evidence>
<dbReference type="InterPro" id="IPR044068">
    <property type="entry name" value="CB"/>
</dbReference>
<dbReference type="CDD" id="cd01189">
    <property type="entry name" value="INT_ICEBs1_C_like"/>
    <property type="match status" value="1"/>
</dbReference>
<dbReference type="STRING" id="1927124.BST13_04860"/>
<dbReference type="InterPro" id="IPR013762">
    <property type="entry name" value="Integrase-like_cat_sf"/>
</dbReference>
<dbReference type="GO" id="GO:0006310">
    <property type="term" value="P:DNA recombination"/>
    <property type="evidence" value="ECO:0007669"/>
    <property type="project" value="UniProtKB-KW"/>
</dbReference>
<dbReference type="InterPro" id="IPR011010">
    <property type="entry name" value="DNA_brk_join_enz"/>
</dbReference>
<feature type="domain" description="Tyr recombinase" evidence="5">
    <location>
        <begin position="192"/>
        <end position="372"/>
    </location>
</feature>
<dbReference type="Gene3D" id="1.10.443.10">
    <property type="entry name" value="Intergrase catalytic core"/>
    <property type="match status" value="1"/>
</dbReference>
<dbReference type="OrthoDB" id="1822491at2"/>
<dbReference type="EMBL" id="MVHF01000003">
    <property type="protein sequence ID" value="ORA38714.1"/>
    <property type="molecule type" value="Genomic_DNA"/>
</dbReference>
<dbReference type="PROSITE" id="PS51900">
    <property type="entry name" value="CB"/>
    <property type="match status" value="1"/>
</dbReference>
<reference evidence="7 8" key="1">
    <citation type="submission" date="2017-02" db="EMBL/GenBank/DDBJ databases">
        <title>The new phylogeny of genus Mycobacterium.</title>
        <authorList>
            <person name="Tortoli E."/>
            <person name="Trovato A."/>
            <person name="Cirillo D.M."/>
        </authorList>
    </citation>
    <scope>NUCLEOTIDE SEQUENCE [LARGE SCALE GENOMIC DNA]</scope>
    <source>
        <strain evidence="7 8">RW6</strain>
    </source>
</reference>
<evidence type="ECO:0000259" key="5">
    <source>
        <dbReference type="PROSITE" id="PS51898"/>
    </source>
</evidence>
<keyword evidence="2 4" id="KW-0238">DNA-binding</keyword>
<dbReference type="Proteomes" id="UP000192448">
    <property type="component" value="Unassembled WGS sequence"/>
</dbReference>
<name>A0A1X0B8R0_9MYCO</name>
<dbReference type="Pfam" id="PF00589">
    <property type="entry name" value="Phage_integrase"/>
    <property type="match status" value="1"/>
</dbReference>